<dbReference type="InterPro" id="IPR052519">
    <property type="entry name" value="Euk-type_GlcNAc_Kinase"/>
</dbReference>
<evidence type="ECO:0008006" key="3">
    <source>
        <dbReference type="Google" id="ProtNLM"/>
    </source>
</evidence>
<dbReference type="InterPro" id="IPR043129">
    <property type="entry name" value="ATPase_NBD"/>
</dbReference>
<proteinExistence type="predicted"/>
<evidence type="ECO:0000313" key="1">
    <source>
        <dbReference type="EMBL" id="KUK76724.1"/>
    </source>
</evidence>
<accession>A0A101HHB9</accession>
<dbReference type="PANTHER" id="PTHR43190">
    <property type="entry name" value="N-ACETYL-D-GLUCOSAMINE KINASE"/>
    <property type="match status" value="1"/>
</dbReference>
<sequence>MHQTTKGNNLIADSGATKTEWCLTGGGEILQRFYGKGISPVYQTEEEIAEEIKLQVWPYLKESEIHSIHFYGSGCTPDKSHLVEKALYNSFPIESIHVYSDLVAAAHSLCGDAAGIACILGTGSNSCEWSGSEIISHVSPLGFILGDEGSGAALGKQLVGDALKNQLTLGLKEKLLEEYHLTPALIIDKVYRQPFPSRFLASLAPFLLSYIADDSIYRIVYSGFSDFFERNVMQYDYQKQTVHFVGSIAWHFADILRKVATTKGITLGQIEQSPMPGLINYYK</sequence>
<gene>
    <name evidence="1" type="ORF">XD92_1091</name>
</gene>
<organism evidence="1 2">
    <name type="scientific">Proteiniphilum acetatigenes</name>
    <dbReference type="NCBI Taxonomy" id="294710"/>
    <lineage>
        <taxon>Bacteria</taxon>
        <taxon>Pseudomonadati</taxon>
        <taxon>Bacteroidota</taxon>
        <taxon>Bacteroidia</taxon>
        <taxon>Bacteroidales</taxon>
        <taxon>Dysgonomonadaceae</taxon>
        <taxon>Proteiniphilum</taxon>
    </lineage>
</organism>
<dbReference type="Proteomes" id="UP000053860">
    <property type="component" value="Unassembled WGS sequence"/>
</dbReference>
<protein>
    <recommendedName>
        <fullName evidence="3">ATPase BadF/BadG/BcrA/BcrD type domain-containing protein</fullName>
    </recommendedName>
</protein>
<dbReference type="AlphaFoldDB" id="A0A101HHB9"/>
<dbReference type="PANTHER" id="PTHR43190:SF3">
    <property type="entry name" value="N-ACETYL-D-GLUCOSAMINE KINASE"/>
    <property type="match status" value="1"/>
</dbReference>
<dbReference type="CDD" id="cd24079">
    <property type="entry name" value="ASKHA_NBD_PG1100-like"/>
    <property type="match status" value="1"/>
</dbReference>
<dbReference type="Gene3D" id="3.30.420.40">
    <property type="match status" value="2"/>
</dbReference>
<name>A0A101HHB9_9BACT</name>
<dbReference type="PATRIC" id="fig|294710.3.peg.1483"/>
<evidence type="ECO:0000313" key="2">
    <source>
        <dbReference type="Proteomes" id="UP000053860"/>
    </source>
</evidence>
<dbReference type="EMBL" id="LGGN01000210">
    <property type="protein sequence ID" value="KUK76724.1"/>
    <property type="molecule type" value="Genomic_DNA"/>
</dbReference>
<reference evidence="2" key="1">
    <citation type="journal article" date="2015" name="MBio">
        <title>Genome-Resolved Metagenomic Analysis Reveals Roles for Candidate Phyla and Other Microbial Community Members in Biogeochemical Transformations in Oil Reservoirs.</title>
        <authorList>
            <person name="Hu P."/>
            <person name="Tom L."/>
            <person name="Singh A."/>
            <person name="Thomas B.C."/>
            <person name="Baker B.J."/>
            <person name="Piceno Y.M."/>
            <person name="Andersen G.L."/>
            <person name="Banfield J.F."/>
        </authorList>
    </citation>
    <scope>NUCLEOTIDE SEQUENCE [LARGE SCALE GENOMIC DNA]</scope>
</reference>
<dbReference type="SUPFAM" id="SSF53067">
    <property type="entry name" value="Actin-like ATPase domain"/>
    <property type="match status" value="2"/>
</dbReference>
<comment type="caution">
    <text evidence="1">The sequence shown here is derived from an EMBL/GenBank/DDBJ whole genome shotgun (WGS) entry which is preliminary data.</text>
</comment>
<dbReference type="Gene3D" id="1.10.720.160">
    <property type="match status" value="1"/>
</dbReference>